<dbReference type="GO" id="GO:0003677">
    <property type="term" value="F:DNA binding"/>
    <property type="evidence" value="ECO:0007669"/>
    <property type="project" value="InterPro"/>
</dbReference>
<keyword evidence="2 5" id="KW-0812">Transmembrane</keyword>
<evidence type="ECO:0000313" key="8">
    <source>
        <dbReference type="Proteomes" id="UP000236738"/>
    </source>
</evidence>
<reference evidence="8" key="1">
    <citation type="submission" date="2016-10" db="EMBL/GenBank/DDBJ databases">
        <authorList>
            <person name="Varghese N."/>
            <person name="Submissions S."/>
        </authorList>
    </citation>
    <scope>NUCLEOTIDE SEQUENCE [LARGE SCALE GENOMIC DNA]</scope>
    <source>
        <strain evidence="8">DSM 21580</strain>
    </source>
</reference>
<dbReference type="CDD" id="cd00093">
    <property type="entry name" value="HTH_XRE"/>
    <property type="match status" value="1"/>
</dbReference>
<feature type="transmembrane region" description="Helical" evidence="5">
    <location>
        <begin position="125"/>
        <end position="146"/>
    </location>
</feature>
<dbReference type="RefSeq" id="WP_103914321.1">
    <property type="nucleotide sequence ID" value="NZ_FNUS01000006.1"/>
</dbReference>
<dbReference type="Pfam" id="PF09685">
    <property type="entry name" value="MamF_MmsF"/>
    <property type="match status" value="1"/>
</dbReference>
<dbReference type="Pfam" id="PF01381">
    <property type="entry name" value="HTH_3"/>
    <property type="match status" value="1"/>
</dbReference>
<dbReference type="EMBL" id="FNUS01000006">
    <property type="protein sequence ID" value="SEG48454.1"/>
    <property type="molecule type" value="Genomic_DNA"/>
</dbReference>
<keyword evidence="3 5" id="KW-1133">Transmembrane helix</keyword>
<name>A0A1H6AJW8_9FLAO</name>
<dbReference type="InterPro" id="IPR001387">
    <property type="entry name" value="Cro/C1-type_HTH"/>
</dbReference>
<keyword evidence="4 5" id="KW-0472">Membrane</keyword>
<dbReference type="Gene3D" id="1.10.260.40">
    <property type="entry name" value="lambda repressor-like DNA-binding domains"/>
    <property type="match status" value="1"/>
</dbReference>
<dbReference type="PROSITE" id="PS50943">
    <property type="entry name" value="HTH_CROC1"/>
    <property type="match status" value="1"/>
</dbReference>
<evidence type="ECO:0000313" key="7">
    <source>
        <dbReference type="EMBL" id="SEG48454.1"/>
    </source>
</evidence>
<dbReference type="SMART" id="SM00530">
    <property type="entry name" value="HTH_XRE"/>
    <property type="match status" value="1"/>
</dbReference>
<protein>
    <recommendedName>
        <fullName evidence="6">HTH cro/C1-type domain-containing protein</fullName>
    </recommendedName>
</protein>
<evidence type="ECO:0000256" key="4">
    <source>
        <dbReference type="ARBA" id="ARBA00023136"/>
    </source>
</evidence>
<organism evidence="7 8">
    <name type="scientific">Halpernia humi</name>
    <dbReference type="NCBI Taxonomy" id="493375"/>
    <lineage>
        <taxon>Bacteria</taxon>
        <taxon>Pseudomonadati</taxon>
        <taxon>Bacteroidota</taxon>
        <taxon>Flavobacteriia</taxon>
        <taxon>Flavobacteriales</taxon>
        <taxon>Weeksellaceae</taxon>
        <taxon>Chryseobacterium group</taxon>
        <taxon>Halpernia</taxon>
    </lineage>
</organism>
<dbReference type="AlphaFoldDB" id="A0A1H6AJW8"/>
<dbReference type="InterPro" id="IPR010982">
    <property type="entry name" value="Lambda_DNA-bd_dom_sf"/>
</dbReference>
<evidence type="ECO:0000259" key="6">
    <source>
        <dbReference type="PROSITE" id="PS50943"/>
    </source>
</evidence>
<accession>A0A1H6AJW8</accession>
<dbReference type="Proteomes" id="UP000236738">
    <property type="component" value="Unassembled WGS sequence"/>
</dbReference>
<proteinExistence type="predicted"/>
<feature type="transmembrane region" description="Helical" evidence="5">
    <location>
        <begin position="152"/>
        <end position="173"/>
    </location>
</feature>
<sequence length="190" mass="21747">MSKLKTIRELQNLTQEELSEKSGVSVRTIQRIESGKDPKGFTLRALAKELNIPETKLLNKKMEANENSELSENENSPEELPINFSKLKLINLSSIPFIILPLLNFLIPAMLMYTMKQTNAITKQIISLQIIWSISAPIIFILGLFLKLGNKFTLVLLILIILSNVFLIIRNAIELDRNQKLYYKLNFSML</sequence>
<dbReference type="InterPro" id="IPR019109">
    <property type="entry name" value="MamF_MmsF"/>
</dbReference>
<evidence type="ECO:0000256" key="2">
    <source>
        <dbReference type="ARBA" id="ARBA00022692"/>
    </source>
</evidence>
<evidence type="ECO:0000256" key="1">
    <source>
        <dbReference type="ARBA" id="ARBA00004141"/>
    </source>
</evidence>
<feature type="transmembrane region" description="Helical" evidence="5">
    <location>
        <begin position="89"/>
        <end position="113"/>
    </location>
</feature>
<dbReference type="OrthoDB" id="1357763at2"/>
<gene>
    <name evidence="7" type="ORF">SAMN05421847_2453</name>
</gene>
<keyword evidence="8" id="KW-1185">Reference proteome</keyword>
<feature type="domain" description="HTH cro/C1-type" evidence="6">
    <location>
        <begin position="4"/>
        <end position="57"/>
    </location>
</feature>
<dbReference type="SUPFAM" id="SSF47413">
    <property type="entry name" value="lambda repressor-like DNA-binding domains"/>
    <property type="match status" value="1"/>
</dbReference>
<comment type="subcellular location">
    <subcellularLocation>
        <location evidence="1">Membrane</location>
        <topology evidence="1">Multi-pass membrane protein</topology>
    </subcellularLocation>
</comment>
<evidence type="ECO:0000256" key="5">
    <source>
        <dbReference type="SAM" id="Phobius"/>
    </source>
</evidence>
<evidence type="ECO:0000256" key="3">
    <source>
        <dbReference type="ARBA" id="ARBA00022989"/>
    </source>
</evidence>